<evidence type="ECO:0000313" key="3">
    <source>
        <dbReference type="Proteomes" id="UP001219525"/>
    </source>
</evidence>
<feature type="region of interest" description="Disordered" evidence="1">
    <location>
        <begin position="817"/>
        <end position="905"/>
    </location>
</feature>
<organism evidence="2 3">
    <name type="scientific">Mycena pura</name>
    <dbReference type="NCBI Taxonomy" id="153505"/>
    <lineage>
        <taxon>Eukaryota</taxon>
        <taxon>Fungi</taxon>
        <taxon>Dikarya</taxon>
        <taxon>Basidiomycota</taxon>
        <taxon>Agaricomycotina</taxon>
        <taxon>Agaricomycetes</taxon>
        <taxon>Agaricomycetidae</taxon>
        <taxon>Agaricales</taxon>
        <taxon>Marasmiineae</taxon>
        <taxon>Mycenaceae</taxon>
        <taxon>Mycena</taxon>
    </lineage>
</organism>
<feature type="compositionally biased region" description="Basic and acidic residues" evidence="1">
    <location>
        <begin position="202"/>
        <end position="214"/>
    </location>
</feature>
<feature type="compositionally biased region" description="Basic and acidic residues" evidence="1">
    <location>
        <begin position="361"/>
        <end position="386"/>
    </location>
</feature>
<feature type="compositionally biased region" description="Low complexity" evidence="1">
    <location>
        <begin position="852"/>
        <end position="869"/>
    </location>
</feature>
<name>A0AAD6VND2_9AGAR</name>
<feature type="compositionally biased region" description="Acidic residues" evidence="1">
    <location>
        <begin position="305"/>
        <end position="318"/>
    </location>
</feature>
<keyword evidence="3" id="KW-1185">Reference proteome</keyword>
<comment type="caution">
    <text evidence="2">The sequence shown here is derived from an EMBL/GenBank/DDBJ whole genome shotgun (WGS) entry which is preliminary data.</text>
</comment>
<evidence type="ECO:0000313" key="2">
    <source>
        <dbReference type="EMBL" id="KAJ7215359.1"/>
    </source>
</evidence>
<accession>A0AAD6VND2</accession>
<proteinExistence type="predicted"/>
<feature type="compositionally biased region" description="Acidic residues" evidence="1">
    <location>
        <begin position="344"/>
        <end position="359"/>
    </location>
</feature>
<feature type="region of interest" description="Disordered" evidence="1">
    <location>
        <begin position="272"/>
        <end position="419"/>
    </location>
</feature>
<feature type="compositionally biased region" description="Acidic residues" evidence="1">
    <location>
        <begin position="387"/>
        <end position="409"/>
    </location>
</feature>
<sequence length="1081" mass="121388">MWISTVSPADGSVALAGKSGWRGIESYSANALQSCRFVKYDEVQAAGVVKPRDASNTEHTKSHLRRRCRQAGEMNGKDSLYRCETIRYRRREESEVGGDNIVGKTELTSIVKRAKRINNAMSGCSLVVVVSSIPKRRTMEVETNRKCPLYRAGAKRPVLKRVPRRAVNPNWLISGPPPPRRRKNERADAPSTELAGSDAEDERYKSDDGNRSEQDEYANNGDVAQDAGDQNQPEDELTQNEHANAEDTGSTSGKEISALEKILYNQRMEIQARKEARRQERIDKHTKRVQFDGAGGIEIIRPTLDVDDSDDDDDDPPESELSGSDFSDTEKKRIGNARKQGRDEEVDDDDDDDDDDGDGDLSLHGDDLIQHTEERVKEKGKGKVVFEEDDEGEGEGEGEEDEDEDEQEPDAPWPITPGVLSKRDLEDALTARQAYHDAVEVIARRAGKKASHVFKAIGDLPKSTRDLNPWNAFQAKYRTESPKPQGIRAVENDEYLAQMRTAYHELFDGLSADEQQDRAARLEVLQPVLEWYRERSMVAIDNRKADGRVQAVLSKAIEPFIHQSTVVSDRSDINVFGFAIDLFSDTATLWGGSSHFHAMFEKYPGPVREVLSDFKALLRVVSRDRLQAAISQVDGGGGGDGSSHTVAFPINFEKKSGEAPRDAIRRQLAKLLLNEIYQVLLERGEHDFESLEGQFKKGMPWKWADAAWKHKLRIENWPAPLKATFPGPGFDLSHIKDTDSAQDGSRNKAMREMHAALKAAYEGQEAKESDTKVVSWTDDEMDLDDPSDVAIVTCTDGTTLLRASASKVLLRHLGKREADDDNDDNDSSKQRKPKAGADKVRKRKVATVDGITSKASTSKATSSKASTSKATRDRGEKRKAPLDVDSERPAKRRGAQVSEPTDEEQRDGIECCYMWGGKVSKSFWVEQLSSYEGELSRVQNHTYFYSKNHDEWRVCPKGFEPLLSAEQEAYCEVYRMNLGLLCDKSLYQTTNIWWLGLVIRSRFDRRSRSVRQLSGVLGPTYKFLQNMCYVYAVYECYGSQFLDIQRFSPMMVNFSGECKQYDHVISVALTSGSDMSSQTIF</sequence>
<dbReference type="Proteomes" id="UP001219525">
    <property type="component" value="Unassembled WGS sequence"/>
</dbReference>
<gene>
    <name evidence="2" type="ORF">GGX14DRAFT_391796</name>
</gene>
<dbReference type="AlphaFoldDB" id="A0AAD6VND2"/>
<feature type="compositionally biased region" description="Basic and acidic residues" evidence="1">
    <location>
        <begin position="272"/>
        <end position="283"/>
    </location>
</feature>
<reference evidence="2" key="1">
    <citation type="submission" date="2023-03" db="EMBL/GenBank/DDBJ databases">
        <title>Massive genome expansion in bonnet fungi (Mycena s.s.) driven by repeated elements and novel gene families across ecological guilds.</title>
        <authorList>
            <consortium name="Lawrence Berkeley National Laboratory"/>
            <person name="Harder C.B."/>
            <person name="Miyauchi S."/>
            <person name="Viragh M."/>
            <person name="Kuo A."/>
            <person name="Thoen E."/>
            <person name="Andreopoulos B."/>
            <person name="Lu D."/>
            <person name="Skrede I."/>
            <person name="Drula E."/>
            <person name="Henrissat B."/>
            <person name="Morin E."/>
            <person name="Kohler A."/>
            <person name="Barry K."/>
            <person name="LaButti K."/>
            <person name="Morin E."/>
            <person name="Salamov A."/>
            <person name="Lipzen A."/>
            <person name="Mereny Z."/>
            <person name="Hegedus B."/>
            <person name="Baldrian P."/>
            <person name="Stursova M."/>
            <person name="Weitz H."/>
            <person name="Taylor A."/>
            <person name="Grigoriev I.V."/>
            <person name="Nagy L.G."/>
            <person name="Martin F."/>
            <person name="Kauserud H."/>
        </authorList>
    </citation>
    <scope>NUCLEOTIDE SEQUENCE</scope>
    <source>
        <strain evidence="2">9144</strain>
    </source>
</reference>
<feature type="compositionally biased region" description="Basic and acidic residues" evidence="1">
    <location>
        <begin position="870"/>
        <end position="889"/>
    </location>
</feature>
<feature type="region of interest" description="Disordered" evidence="1">
    <location>
        <begin position="168"/>
        <end position="258"/>
    </location>
</feature>
<feature type="compositionally biased region" description="Basic residues" evidence="1">
    <location>
        <begin position="830"/>
        <end position="845"/>
    </location>
</feature>
<dbReference type="EMBL" id="JARJCW010000017">
    <property type="protein sequence ID" value="KAJ7215359.1"/>
    <property type="molecule type" value="Genomic_DNA"/>
</dbReference>
<protein>
    <submittedName>
        <fullName evidence="2">Uncharacterized protein</fullName>
    </submittedName>
</protein>
<evidence type="ECO:0000256" key="1">
    <source>
        <dbReference type="SAM" id="MobiDB-lite"/>
    </source>
</evidence>